<keyword evidence="1" id="KW-0732">Signal</keyword>
<dbReference type="InterPro" id="IPR017734">
    <property type="entry name" value="T6SS_SciN"/>
</dbReference>
<reference evidence="3" key="1">
    <citation type="submission" date="2024-06" db="EMBL/GenBank/DDBJ databases">
        <title>Radixoralia hellwigii gen. nov., sp nov., isolated from a root canal in the human oral cavity.</title>
        <authorList>
            <person name="Bartsch S."/>
            <person name="Wittmer A."/>
            <person name="Schulz A.-K."/>
            <person name="Neumann-Schaal M."/>
            <person name="Wolf J."/>
            <person name="Gronow S."/>
            <person name="Tennert C."/>
            <person name="Haecker G."/>
            <person name="Cieplik F."/>
            <person name="Al-Ahmad A."/>
        </authorList>
    </citation>
    <scope>NUCLEOTIDE SEQUENCE [LARGE SCALE GENOMIC DNA]</scope>
    <source>
        <strain evidence="3">Wk13</strain>
    </source>
</reference>
<feature type="chain" id="PRO_5047183821" evidence="1">
    <location>
        <begin position="31"/>
        <end position="182"/>
    </location>
</feature>
<dbReference type="PANTHER" id="PTHR37625">
    <property type="entry name" value="OUTER MEMBRANE LIPOPROTEIN-RELATED"/>
    <property type="match status" value="1"/>
</dbReference>
<dbReference type="Proteomes" id="UP001574673">
    <property type="component" value="Unassembled WGS sequence"/>
</dbReference>
<proteinExistence type="predicted"/>
<evidence type="ECO:0000256" key="1">
    <source>
        <dbReference type="SAM" id="SignalP"/>
    </source>
</evidence>
<accession>A0ABV4UEH3</accession>
<feature type="signal peptide" evidence="1">
    <location>
        <begin position="1"/>
        <end position="30"/>
    </location>
</feature>
<keyword evidence="2" id="KW-0449">Lipoprotein</keyword>
<comment type="caution">
    <text evidence="2">The sequence shown here is derived from an EMBL/GenBank/DDBJ whole genome shotgun (WGS) entry which is preliminary data.</text>
</comment>
<dbReference type="Pfam" id="PF12790">
    <property type="entry name" value="T6SS-SciN"/>
    <property type="match status" value="1"/>
</dbReference>
<dbReference type="EMBL" id="JBEUWX010000002">
    <property type="protein sequence ID" value="MFA9950044.1"/>
    <property type="molecule type" value="Genomic_DNA"/>
</dbReference>
<name>A0ABV4UEH3_9RHOO</name>
<evidence type="ECO:0000313" key="3">
    <source>
        <dbReference type="Proteomes" id="UP001574673"/>
    </source>
</evidence>
<sequence>MSDVFIFTKFRIWVACLPLLLSGCSSGLGALTGPRQELPVPLEITIMAAENANPAINGRPSPVIVTLFELSATLNFLSTDFFSLHSPGGASLANELVGMEQHSLLPGEIRVVHRKAGLRSRFLGATAGFRDLENSVWRTSIPLPAPYLSGRIITRGASPTKRLYVVVTDKSIVIRDKLEGLE</sequence>
<dbReference type="Gene3D" id="2.60.40.4150">
    <property type="entry name" value="Type VI secretion system, lipoprotein SciN"/>
    <property type="match status" value="1"/>
</dbReference>
<gene>
    <name evidence="2" type="primary">tssJ</name>
    <name evidence="2" type="ORF">ABCS64_06895</name>
</gene>
<protein>
    <submittedName>
        <fullName evidence="2">Type VI secretion system lipoprotein TssJ</fullName>
    </submittedName>
</protein>
<organism evidence="2 3">
    <name type="scientific">Dentiradicibacter hellwigii</name>
    <dbReference type="NCBI Taxonomy" id="3149053"/>
    <lineage>
        <taxon>Bacteria</taxon>
        <taxon>Pseudomonadati</taxon>
        <taxon>Pseudomonadota</taxon>
        <taxon>Betaproteobacteria</taxon>
        <taxon>Rhodocyclales</taxon>
        <taxon>Rhodocyclaceae</taxon>
        <taxon>Dentiradicibacter</taxon>
    </lineage>
</organism>
<evidence type="ECO:0000313" key="2">
    <source>
        <dbReference type="EMBL" id="MFA9950044.1"/>
    </source>
</evidence>
<dbReference type="NCBIfam" id="TIGR03352">
    <property type="entry name" value="VI_chp_3"/>
    <property type="match status" value="1"/>
</dbReference>
<keyword evidence="3" id="KW-1185">Reference proteome</keyword>
<dbReference type="PANTHER" id="PTHR37625:SF4">
    <property type="entry name" value="OUTER MEMBRANE LIPOPROTEIN"/>
    <property type="match status" value="1"/>
</dbReference>
<dbReference type="RefSeq" id="WP_418891130.1">
    <property type="nucleotide sequence ID" value="NZ_JBEUWX010000002.1"/>
</dbReference>
<dbReference type="InterPro" id="IPR038706">
    <property type="entry name" value="Type_VI_SciN-like_sf"/>
</dbReference>